<gene>
    <name evidence="1" type="ORF">SO694_0004515</name>
</gene>
<evidence type="ECO:0000313" key="2">
    <source>
        <dbReference type="Proteomes" id="UP001363151"/>
    </source>
</evidence>
<sequence length="145" mass="16543">MVDLNLDTDDAAELSELASNATLVTICPLVQLCGRDFRPARKGAQKMSMLRHVFAKWQIDMIFRCDDLELPANDSARHYLVYNFVLCHRTARLVKAFSPDFVMVRDWRSVYEVEAKNGQSARLIGDSMKDTYDRAKVVRSETGSH</sequence>
<accession>A0ABR1G797</accession>
<comment type="caution">
    <text evidence="1">The sequence shown here is derived from an EMBL/GenBank/DDBJ whole genome shotgun (WGS) entry which is preliminary data.</text>
</comment>
<reference evidence="1 2" key="1">
    <citation type="submission" date="2024-03" db="EMBL/GenBank/DDBJ databases">
        <title>Aureococcus anophagefferens CCMP1851 and Kratosvirus quantuckense: Draft genome of a second virus-susceptible host strain in the model system.</title>
        <authorList>
            <person name="Chase E."/>
            <person name="Truchon A.R."/>
            <person name="Schepens W."/>
            <person name="Wilhelm S.W."/>
        </authorList>
    </citation>
    <scope>NUCLEOTIDE SEQUENCE [LARGE SCALE GENOMIC DNA]</scope>
    <source>
        <strain evidence="1 2">CCMP1851</strain>
    </source>
</reference>
<dbReference type="EMBL" id="JBBJCI010000082">
    <property type="protein sequence ID" value="KAK7249125.1"/>
    <property type="molecule type" value="Genomic_DNA"/>
</dbReference>
<protein>
    <submittedName>
        <fullName evidence="1">Uncharacterized protein</fullName>
    </submittedName>
</protein>
<proteinExistence type="predicted"/>
<organism evidence="1 2">
    <name type="scientific">Aureococcus anophagefferens</name>
    <name type="common">Harmful bloom alga</name>
    <dbReference type="NCBI Taxonomy" id="44056"/>
    <lineage>
        <taxon>Eukaryota</taxon>
        <taxon>Sar</taxon>
        <taxon>Stramenopiles</taxon>
        <taxon>Ochrophyta</taxon>
        <taxon>Pelagophyceae</taxon>
        <taxon>Pelagomonadales</taxon>
        <taxon>Pelagomonadaceae</taxon>
        <taxon>Aureococcus</taxon>
    </lineage>
</organism>
<dbReference type="Proteomes" id="UP001363151">
    <property type="component" value="Unassembled WGS sequence"/>
</dbReference>
<name>A0ABR1G797_AURAN</name>
<evidence type="ECO:0000313" key="1">
    <source>
        <dbReference type="EMBL" id="KAK7249125.1"/>
    </source>
</evidence>
<keyword evidence="2" id="KW-1185">Reference proteome</keyword>